<dbReference type="SUPFAM" id="SSF53623">
    <property type="entry name" value="MurD-like peptide ligases, catalytic domain"/>
    <property type="match status" value="1"/>
</dbReference>
<feature type="binding site" evidence="9">
    <location>
        <begin position="137"/>
        <end position="143"/>
    </location>
    <ligand>
        <name>ATP</name>
        <dbReference type="ChEBI" id="CHEBI:30616"/>
    </ligand>
</feature>
<dbReference type="Proteomes" id="UP000503297">
    <property type="component" value="Chromosome"/>
</dbReference>
<keyword evidence="9 10" id="KW-0961">Cell wall biogenesis/degradation</keyword>
<dbReference type="HAMAP" id="MF_00639">
    <property type="entry name" value="MurD"/>
    <property type="match status" value="1"/>
</dbReference>
<dbReference type="GO" id="GO:0008360">
    <property type="term" value="P:regulation of cell shape"/>
    <property type="evidence" value="ECO:0007669"/>
    <property type="project" value="UniProtKB-KW"/>
</dbReference>
<feature type="domain" description="Mur ligase C-terminal" evidence="11">
    <location>
        <begin position="355"/>
        <end position="475"/>
    </location>
</feature>
<dbReference type="Gene3D" id="3.40.1190.10">
    <property type="entry name" value="Mur-like, catalytic domain"/>
    <property type="match status" value="1"/>
</dbReference>
<comment type="function">
    <text evidence="9 10">Cell wall formation. Catalyzes the addition of glutamate to the nucleotide precursor UDP-N-acetylmuramoyl-L-alanine (UMA).</text>
</comment>
<dbReference type="UniPathway" id="UPA00219"/>
<dbReference type="Gene3D" id="3.40.50.720">
    <property type="entry name" value="NAD(P)-binding Rossmann-like Domain"/>
    <property type="match status" value="1"/>
</dbReference>
<organism evidence="13 14">
    <name type="scientific">Berryella wangjianweii</name>
    <dbReference type="NCBI Taxonomy" id="2734634"/>
    <lineage>
        <taxon>Bacteria</taxon>
        <taxon>Bacillati</taxon>
        <taxon>Actinomycetota</taxon>
        <taxon>Coriobacteriia</taxon>
        <taxon>Eggerthellales</taxon>
        <taxon>Eggerthellaceae</taxon>
        <taxon>Berryella</taxon>
    </lineage>
</organism>
<dbReference type="EC" id="6.3.2.9" evidence="9 10"/>
<comment type="subcellular location">
    <subcellularLocation>
        <location evidence="1 9 10">Cytoplasm</location>
    </subcellularLocation>
</comment>
<evidence type="ECO:0000256" key="2">
    <source>
        <dbReference type="ARBA" id="ARBA00004752"/>
    </source>
</evidence>
<keyword evidence="14" id="KW-1185">Reference proteome</keyword>
<reference evidence="14" key="1">
    <citation type="submission" date="2020-05" db="EMBL/GenBank/DDBJ databases">
        <title>Novel species in genus Nocardioides.</title>
        <authorList>
            <person name="Zhang G."/>
        </authorList>
    </citation>
    <scope>NUCLEOTIDE SEQUENCE [LARGE SCALE GENOMIC DNA]</scope>
    <source>
        <strain evidence="14">zg-1050</strain>
    </source>
</reference>
<keyword evidence="9 10" id="KW-0133">Cell shape</keyword>
<evidence type="ECO:0000313" key="14">
    <source>
        <dbReference type="Proteomes" id="UP000503297"/>
    </source>
</evidence>
<evidence type="ECO:0000259" key="11">
    <source>
        <dbReference type="Pfam" id="PF02875"/>
    </source>
</evidence>
<dbReference type="Pfam" id="PF08245">
    <property type="entry name" value="Mur_ligase_M"/>
    <property type="match status" value="1"/>
</dbReference>
<proteinExistence type="inferred from homology"/>
<dbReference type="SUPFAM" id="SSF51984">
    <property type="entry name" value="MurCD N-terminal domain"/>
    <property type="match status" value="1"/>
</dbReference>
<evidence type="ECO:0000256" key="9">
    <source>
        <dbReference type="HAMAP-Rule" id="MF_00639"/>
    </source>
</evidence>
<dbReference type="PROSITE" id="PS01011">
    <property type="entry name" value="FOLYLPOLYGLU_SYNT_1"/>
    <property type="match status" value="1"/>
</dbReference>
<dbReference type="InterPro" id="IPR036615">
    <property type="entry name" value="Mur_ligase_C_dom_sf"/>
</dbReference>
<dbReference type="GO" id="GO:0005737">
    <property type="term" value="C:cytoplasm"/>
    <property type="evidence" value="ECO:0007669"/>
    <property type="project" value="UniProtKB-SubCell"/>
</dbReference>
<dbReference type="Pfam" id="PF02875">
    <property type="entry name" value="Mur_ligase_C"/>
    <property type="match status" value="1"/>
</dbReference>
<name>A0A6M8JAR9_9ACTN</name>
<dbReference type="GO" id="GO:0004326">
    <property type="term" value="F:tetrahydrofolylpolyglutamate synthase activity"/>
    <property type="evidence" value="ECO:0007669"/>
    <property type="project" value="InterPro"/>
</dbReference>
<evidence type="ECO:0000256" key="4">
    <source>
        <dbReference type="ARBA" id="ARBA00022598"/>
    </source>
</evidence>
<evidence type="ECO:0000256" key="7">
    <source>
        <dbReference type="ARBA" id="ARBA00022840"/>
    </source>
</evidence>
<evidence type="ECO:0000313" key="13">
    <source>
        <dbReference type="EMBL" id="QKF07922.1"/>
    </source>
</evidence>
<evidence type="ECO:0000256" key="10">
    <source>
        <dbReference type="RuleBase" id="RU003664"/>
    </source>
</evidence>
<dbReference type="InterPro" id="IPR013221">
    <property type="entry name" value="Mur_ligase_cen"/>
</dbReference>
<dbReference type="PANTHER" id="PTHR43692:SF1">
    <property type="entry name" value="UDP-N-ACETYLMURAMOYLALANINE--D-GLUTAMATE LIGASE"/>
    <property type="match status" value="1"/>
</dbReference>
<accession>A0A6M8JAR9</accession>
<dbReference type="PANTHER" id="PTHR43692">
    <property type="entry name" value="UDP-N-ACETYLMURAMOYLALANINE--D-GLUTAMATE LIGASE"/>
    <property type="match status" value="1"/>
</dbReference>
<dbReference type="SUPFAM" id="SSF53244">
    <property type="entry name" value="MurD-like peptide ligases, peptide-binding domain"/>
    <property type="match status" value="1"/>
</dbReference>
<dbReference type="AlphaFoldDB" id="A0A6M8JAR9"/>
<dbReference type="InterPro" id="IPR004101">
    <property type="entry name" value="Mur_ligase_C"/>
</dbReference>
<feature type="domain" description="Mur ligase central" evidence="12">
    <location>
        <begin position="135"/>
        <end position="333"/>
    </location>
</feature>
<keyword evidence="5 9" id="KW-0132">Cell division</keyword>
<keyword evidence="6 9" id="KW-0547">Nucleotide-binding</keyword>
<evidence type="ECO:0000259" key="12">
    <source>
        <dbReference type="Pfam" id="PF08245"/>
    </source>
</evidence>
<evidence type="ECO:0000256" key="3">
    <source>
        <dbReference type="ARBA" id="ARBA00022490"/>
    </source>
</evidence>
<dbReference type="InterPro" id="IPR005762">
    <property type="entry name" value="MurD"/>
</dbReference>
<dbReference type="KEGG" id="bwa:HLV38_07290"/>
<dbReference type="InterPro" id="IPR018109">
    <property type="entry name" value="Folylpolyglutamate_synth_CS"/>
</dbReference>
<keyword evidence="7 9" id="KW-0067">ATP-binding</keyword>
<keyword evidence="8 9" id="KW-0131">Cell cycle</keyword>
<keyword evidence="9 10" id="KW-0573">Peptidoglycan synthesis</keyword>
<sequence length="505" mass="52408">MSGLLADRRHAPCRLGRVLVLGLGKSGLAVARYLAERASARSCAVYVAAGAAGEDALGSLAEVGIPSDHVAGGDEGPCILAQRHGIDRFDLCIASPGIPPHAPLFRQAAQVSAELIGEVEFAWRESRSDSAWVAVTGTNGKTTTTACCAHVLSSCGLAARAVGNIGEVCLDAVAADDARVFVAEVSSYQLASTRLFTPQVVAMLGITPDHLAWHGGFQAYCEAKMSVLDRLCAVPGAVAVLDATNDVVRRRIRALAAQGDDQRGFSYVPVGTAEGIRDDMRARCGAENAAFVAADDALTVALGGVVHAYGTADGLQVKGTHNTLNALVCAAVAAALGCPDDAVADALRAFAPLEHRIEPCGLVGGVEVYNDSKATNVDAALKALAAFPGRRPVVMLGGFDKNTPLDDLVQGAHAHARAVVAFGAAGERFARAFERQAAQAPADFRVLRARDLAEALDAALRAAVPGDVVLLSPACSSFDEFASFEHRGRAFKQLVEARRAGEGRG</sequence>
<comment type="catalytic activity">
    <reaction evidence="9 10">
        <text>UDP-N-acetyl-alpha-D-muramoyl-L-alanine + D-glutamate + ATP = UDP-N-acetyl-alpha-D-muramoyl-L-alanyl-D-glutamate + ADP + phosphate + H(+)</text>
        <dbReference type="Rhea" id="RHEA:16429"/>
        <dbReference type="ChEBI" id="CHEBI:15378"/>
        <dbReference type="ChEBI" id="CHEBI:29986"/>
        <dbReference type="ChEBI" id="CHEBI:30616"/>
        <dbReference type="ChEBI" id="CHEBI:43474"/>
        <dbReference type="ChEBI" id="CHEBI:83898"/>
        <dbReference type="ChEBI" id="CHEBI:83900"/>
        <dbReference type="ChEBI" id="CHEBI:456216"/>
        <dbReference type="EC" id="6.3.2.9"/>
    </reaction>
</comment>
<evidence type="ECO:0000256" key="5">
    <source>
        <dbReference type="ARBA" id="ARBA00022618"/>
    </source>
</evidence>
<dbReference type="GO" id="GO:0071555">
    <property type="term" value="P:cell wall organization"/>
    <property type="evidence" value="ECO:0007669"/>
    <property type="project" value="UniProtKB-KW"/>
</dbReference>
<evidence type="ECO:0000256" key="1">
    <source>
        <dbReference type="ARBA" id="ARBA00004496"/>
    </source>
</evidence>
<dbReference type="NCBIfam" id="TIGR01087">
    <property type="entry name" value="murD"/>
    <property type="match status" value="1"/>
</dbReference>
<dbReference type="EMBL" id="CP053716">
    <property type="protein sequence ID" value="QKF07922.1"/>
    <property type="molecule type" value="Genomic_DNA"/>
</dbReference>
<dbReference type="RefSeq" id="WP_173165421.1">
    <property type="nucleotide sequence ID" value="NZ_CP053716.1"/>
</dbReference>
<dbReference type="InterPro" id="IPR036565">
    <property type="entry name" value="Mur-like_cat_sf"/>
</dbReference>
<comment type="pathway">
    <text evidence="2 9 10">Cell wall biogenesis; peptidoglycan biosynthesis.</text>
</comment>
<evidence type="ECO:0000256" key="8">
    <source>
        <dbReference type="ARBA" id="ARBA00023306"/>
    </source>
</evidence>
<dbReference type="GO" id="GO:0051301">
    <property type="term" value="P:cell division"/>
    <property type="evidence" value="ECO:0007669"/>
    <property type="project" value="UniProtKB-KW"/>
</dbReference>
<keyword evidence="3 9" id="KW-0963">Cytoplasm</keyword>
<dbReference type="GO" id="GO:0008764">
    <property type="term" value="F:UDP-N-acetylmuramoylalanine-D-glutamate ligase activity"/>
    <property type="evidence" value="ECO:0007669"/>
    <property type="project" value="UniProtKB-UniRule"/>
</dbReference>
<dbReference type="GO" id="GO:0005524">
    <property type="term" value="F:ATP binding"/>
    <property type="evidence" value="ECO:0007669"/>
    <property type="project" value="UniProtKB-UniRule"/>
</dbReference>
<comment type="similarity">
    <text evidence="9">Belongs to the MurCDEF family.</text>
</comment>
<keyword evidence="4 9" id="KW-0436">Ligase</keyword>
<dbReference type="GO" id="GO:0009252">
    <property type="term" value="P:peptidoglycan biosynthetic process"/>
    <property type="evidence" value="ECO:0007669"/>
    <property type="project" value="UniProtKB-UniRule"/>
</dbReference>
<protein>
    <recommendedName>
        <fullName evidence="9 10">UDP-N-acetylmuramoylalanine--D-glutamate ligase</fullName>
        <ecNumber evidence="9 10">6.3.2.9</ecNumber>
    </recommendedName>
    <alternativeName>
        <fullName evidence="9">D-glutamic acid-adding enzyme</fullName>
    </alternativeName>
    <alternativeName>
        <fullName evidence="9">UDP-N-acetylmuramoyl-L-alanyl-D-glutamate synthetase</fullName>
    </alternativeName>
</protein>
<dbReference type="Gene3D" id="3.90.190.20">
    <property type="entry name" value="Mur ligase, C-terminal domain"/>
    <property type="match status" value="1"/>
</dbReference>
<gene>
    <name evidence="9 13" type="primary">murD</name>
    <name evidence="13" type="ORF">HLV38_07290</name>
</gene>
<evidence type="ECO:0000256" key="6">
    <source>
        <dbReference type="ARBA" id="ARBA00022741"/>
    </source>
</evidence>